<dbReference type="Pfam" id="PF03982">
    <property type="entry name" value="DAGAT"/>
    <property type="match status" value="1"/>
</dbReference>
<evidence type="ECO:0000256" key="2">
    <source>
        <dbReference type="ARBA" id="ARBA00004771"/>
    </source>
</evidence>
<dbReference type="InterPro" id="IPR007130">
    <property type="entry name" value="DAGAT"/>
</dbReference>
<evidence type="ECO:0000256" key="10">
    <source>
        <dbReference type="ARBA" id="ARBA00022824"/>
    </source>
</evidence>
<keyword evidence="14" id="KW-0012">Acyltransferase</keyword>
<keyword evidence="9" id="KW-0319">Glycerol metabolism</keyword>
<evidence type="ECO:0000256" key="7">
    <source>
        <dbReference type="ARBA" id="ARBA00022679"/>
    </source>
</evidence>
<dbReference type="EMBL" id="OC918173">
    <property type="protein sequence ID" value="CAD7648816.1"/>
    <property type="molecule type" value="Genomic_DNA"/>
</dbReference>
<comment type="pathway">
    <text evidence="3">Lipid metabolism.</text>
</comment>
<organism evidence="16">
    <name type="scientific">Oppiella nova</name>
    <dbReference type="NCBI Taxonomy" id="334625"/>
    <lineage>
        <taxon>Eukaryota</taxon>
        <taxon>Metazoa</taxon>
        <taxon>Ecdysozoa</taxon>
        <taxon>Arthropoda</taxon>
        <taxon>Chelicerata</taxon>
        <taxon>Arachnida</taxon>
        <taxon>Acari</taxon>
        <taxon>Acariformes</taxon>
        <taxon>Sarcoptiformes</taxon>
        <taxon>Oribatida</taxon>
        <taxon>Brachypylina</taxon>
        <taxon>Oppioidea</taxon>
        <taxon>Oppiidae</taxon>
        <taxon>Oppiella</taxon>
    </lineage>
</organism>
<dbReference type="PANTHER" id="PTHR12317">
    <property type="entry name" value="DIACYLGLYCEROL O-ACYLTRANSFERASE"/>
    <property type="match status" value="1"/>
</dbReference>
<dbReference type="AlphaFoldDB" id="A0A7R9LVT4"/>
<keyword evidence="15" id="KW-0175">Coiled coil</keyword>
<gene>
    <name evidence="16" type="ORF">ONB1V03_LOCUS6946</name>
</gene>
<evidence type="ECO:0000256" key="13">
    <source>
        <dbReference type="ARBA" id="ARBA00023136"/>
    </source>
</evidence>
<keyword evidence="17" id="KW-1185">Reference proteome</keyword>
<reference evidence="16" key="1">
    <citation type="submission" date="2020-11" db="EMBL/GenBank/DDBJ databases">
        <authorList>
            <person name="Tran Van P."/>
        </authorList>
    </citation>
    <scope>NUCLEOTIDE SEQUENCE</scope>
</reference>
<comment type="pathway">
    <text evidence="2">Glycerolipid metabolism; triacylglycerol biosynthesis.</text>
</comment>
<dbReference type="PANTHER" id="PTHR12317:SF0">
    <property type="entry name" value="ACYLTRANSFERASE"/>
    <property type="match status" value="1"/>
</dbReference>
<evidence type="ECO:0000256" key="14">
    <source>
        <dbReference type="ARBA" id="ARBA00023315"/>
    </source>
</evidence>
<evidence type="ECO:0000256" key="3">
    <source>
        <dbReference type="ARBA" id="ARBA00005189"/>
    </source>
</evidence>
<dbReference type="Proteomes" id="UP000728032">
    <property type="component" value="Unassembled WGS sequence"/>
</dbReference>
<dbReference type="GO" id="GO:0004144">
    <property type="term" value="F:diacylglycerol O-acyltransferase activity"/>
    <property type="evidence" value="ECO:0007669"/>
    <property type="project" value="UniProtKB-EC"/>
</dbReference>
<dbReference type="GO" id="GO:0019432">
    <property type="term" value="P:triglyceride biosynthetic process"/>
    <property type="evidence" value="ECO:0007669"/>
    <property type="project" value="TreeGrafter"/>
</dbReference>
<dbReference type="EMBL" id="CAJPVJ010003348">
    <property type="protein sequence ID" value="CAG2167439.1"/>
    <property type="molecule type" value="Genomic_DNA"/>
</dbReference>
<comment type="similarity">
    <text evidence="4">Belongs to the diacylglycerol acyltransferase family.</text>
</comment>
<keyword evidence="10" id="KW-0256">Endoplasmic reticulum</keyword>
<evidence type="ECO:0000256" key="8">
    <source>
        <dbReference type="ARBA" id="ARBA00022692"/>
    </source>
</evidence>
<protein>
    <recommendedName>
        <fullName evidence="5">diacylglycerol O-acyltransferase</fullName>
        <ecNumber evidence="5">2.3.1.20</ecNumber>
    </recommendedName>
</protein>
<evidence type="ECO:0000313" key="17">
    <source>
        <dbReference type="Proteomes" id="UP000728032"/>
    </source>
</evidence>
<evidence type="ECO:0000256" key="1">
    <source>
        <dbReference type="ARBA" id="ARBA00004477"/>
    </source>
</evidence>
<evidence type="ECO:0000256" key="4">
    <source>
        <dbReference type="ARBA" id="ARBA00005420"/>
    </source>
</evidence>
<evidence type="ECO:0000256" key="6">
    <source>
        <dbReference type="ARBA" id="ARBA00022516"/>
    </source>
</evidence>
<dbReference type="CDD" id="cd07987">
    <property type="entry name" value="LPLAT_MGAT-like"/>
    <property type="match status" value="1"/>
</dbReference>
<keyword evidence="12" id="KW-0443">Lipid metabolism</keyword>
<evidence type="ECO:0000313" key="16">
    <source>
        <dbReference type="EMBL" id="CAD7648816.1"/>
    </source>
</evidence>
<dbReference type="GO" id="GO:0005789">
    <property type="term" value="C:endoplasmic reticulum membrane"/>
    <property type="evidence" value="ECO:0007669"/>
    <property type="project" value="UniProtKB-SubCell"/>
</dbReference>
<evidence type="ECO:0000256" key="11">
    <source>
        <dbReference type="ARBA" id="ARBA00022989"/>
    </source>
</evidence>
<keyword evidence="8" id="KW-0812">Transmembrane</keyword>
<evidence type="ECO:0000256" key="9">
    <source>
        <dbReference type="ARBA" id="ARBA00022798"/>
    </source>
</evidence>
<keyword evidence="13" id="KW-0472">Membrane</keyword>
<evidence type="ECO:0000256" key="12">
    <source>
        <dbReference type="ARBA" id="ARBA00023098"/>
    </source>
</evidence>
<feature type="coiled-coil region" evidence="15">
    <location>
        <begin position="100"/>
        <end position="134"/>
    </location>
</feature>
<comment type="subcellular location">
    <subcellularLocation>
        <location evidence="1">Endoplasmic reticulum membrane</location>
        <topology evidence="1">Multi-pass membrane protein</topology>
    </subcellularLocation>
</comment>
<evidence type="ECO:0000256" key="5">
    <source>
        <dbReference type="ARBA" id="ARBA00013244"/>
    </source>
</evidence>
<name>A0A7R9LVT4_9ACAR</name>
<accession>A0A7R9LVT4</accession>
<dbReference type="EC" id="2.3.1.20" evidence="5"/>
<keyword evidence="11" id="KW-1133">Transmembrane helix</keyword>
<dbReference type="OrthoDB" id="10008102at2759"/>
<keyword evidence="6" id="KW-0444">Lipid biosynthesis</keyword>
<keyword evidence="7" id="KW-0808">Transferase</keyword>
<evidence type="ECO:0000256" key="15">
    <source>
        <dbReference type="SAM" id="Coils"/>
    </source>
</evidence>
<sequence>MPDKRFINVCVKTMPSGSQDFKVFITGTVKTIADLKCLLQSNGMFNEDQTFLMICGQQCRYLLTNECLVDWIRCDDVVEVQPKHYRETTGAHNTDNDPQIDNLVQKLNQIDTENESLKEELVSLKELVHQKDRDDIKWIINEVYAMQEYLNVKDSDERVHRKDVQELKDWKNMKDKGDNLSTESLIAIREWLEVSNRAFKDLKQVIVDKFIVDKGSDGQSLESCVCRAVDTDVVDMLSEILSECKRANHLLVGMNKDNDNAMSTLEDIADVIDVTDSDDGVEDVPQKVLVRRLHVHTIRRLPNASPRQYRPHWLRCTDTLGIRLYGYGGLPLVFNTPNRGGRSWKWYRQLSIFRHFANYFPLKLVKTHDLDPDKNYIFACHPHGIIALSHIYHFTSNSPSFQQLFNGFTVRMCGLMWNFWFPLCRDSLMAIGLISANKSSIEWCVSGKEGTGGQVVVVVVGGGREAHYAMPYTMRLCLKHRKGFVKIALKHGASLVPVLAFGENELWEQKVFAKDSWFGKCQQYALAKCYATIPILKHIVPRRIPVTTVVGKPIDVPKVDNPSDDEVNRLHNQYINSLEKLFDENKSKYGFNDVELIID</sequence>
<dbReference type="GO" id="GO:0006071">
    <property type="term" value="P:glycerol metabolic process"/>
    <property type="evidence" value="ECO:0007669"/>
    <property type="project" value="UniProtKB-KW"/>
</dbReference>
<proteinExistence type="inferred from homology"/>